<dbReference type="EMBL" id="FNBL01000006">
    <property type="protein sequence ID" value="SDF63897.1"/>
    <property type="molecule type" value="Genomic_DNA"/>
</dbReference>
<feature type="transmembrane region" description="Helical" evidence="1">
    <location>
        <begin position="265"/>
        <end position="285"/>
    </location>
</feature>
<keyword evidence="1" id="KW-0472">Membrane</keyword>
<evidence type="ECO:0000256" key="1">
    <source>
        <dbReference type="SAM" id="Phobius"/>
    </source>
</evidence>
<organism evidence="2 3">
    <name type="scientific">Celeribacter baekdonensis</name>
    <dbReference type="NCBI Taxonomy" id="875171"/>
    <lineage>
        <taxon>Bacteria</taxon>
        <taxon>Pseudomonadati</taxon>
        <taxon>Pseudomonadota</taxon>
        <taxon>Alphaproteobacteria</taxon>
        <taxon>Rhodobacterales</taxon>
        <taxon>Roseobacteraceae</taxon>
        <taxon>Celeribacter</taxon>
    </lineage>
</organism>
<evidence type="ECO:0000313" key="3">
    <source>
        <dbReference type="Proteomes" id="UP000182284"/>
    </source>
</evidence>
<feature type="transmembrane region" description="Helical" evidence="1">
    <location>
        <begin position="103"/>
        <end position="120"/>
    </location>
</feature>
<evidence type="ECO:0000313" key="2">
    <source>
        <dbReference type="EMBL" id="SDF63897.1"/>
    </source>
</evidence>
<feature type="transmembrane region" description="Helical" evidence="1">
    <location>
        <begin position="175"/>
        <end position="194"/>
    </location>
</feature>
<feature type="transmembrane region" description="Helical" evidence="1">
    <location>
        <begin position="66"/>
        <end position="83"/>
    </location>
</feature>
<feature type="transmembrane region" description="Helical" evidence="1">
    <location>
        <begin position="233"/>
        <end position="253"/>
    </location>
</feature>
<protein>
    <submittedName>
        <fullName evidence="2">Uncharacterized protein</fullName>
    </submittedName>
</protein>
<keyword evidence="1" id="KW-1133">Transmembrane helix</keyword>
<proteinExistence type="predicted"/>
<dbReference type="AlphaFoldDB" id="A0A1G7MQA3"/>
<reference evidence="2 3" key="1">
    <citation type="submission" date="2016-10" db="EMBL/GenBank/DDBJ databases">
        <authorList>
            <person name="de Groot N.N."/>
        </authorList>
    </citation>
    <scope>NUCLEOTIDE SEQUENCE [LARGE SCALE GENOMIC DNA]</scope>
    <source>
        <strain evidence="2 3">DSM 27375</strain>
    </source>
</reference>
<accession>A0A1G7MQA3</accession>
<sequence>MGKIEAVGHIWQDQNGKRERHRIALDQFEGKWAVIYRILGAIVRAVLVVMLITTPSVLLPNVSADGAQIVALVALFGAALTFFEYVSAYPGLVEFRDAPPFNRVRFGSLFLTVLLLTLIFRGTTEPTIATDFVTSVGALIGYVLDFPYSPVRLMLLALPEGASLSEIEMMREAAGLSYLISLVALSVFVIILRLGHWPSKSGSFNVWINLPTFDPTAGGDVIARLKRDARINIVIGFLLPFLIPAVIQSASNLFGGLSVTNDQSLIWTVTAWAFLPSSLFMRGIAMERVASMIAEKRRQTYAKADFDHQLV</sequence>
<name>A0A1G7MQA3_9RHOB</name>
<keyword evidence="1" id="KW-0812">Transmembrane</keyword>
<gene>
    <name evidence="2" type="ORF">SAMN04488117_1068</name>
</gene>
<feature type="transmembrane region" description="Helical" evidence="1">
    <location>
        <begin position="34"/>
        <end position="54"/>
    </location>
</feature>
<dbReference type="Proteomes" id="UP000182284">
    <property type="component" value="Unassembled WGS sequence"/>
</dbReference>